<dbReference type="AlphaFoldDB" id="A0A9K3NIA7"/>
<comment type="caution">
    <text evidence="1">The sequence shown here is derived from an EMBL/GenBank/DDBJ whole genome shotgun (WGS) entry which is preliminary data.</text>
</comment>
<evidence type="ECO:0000313" key="2">
    <source>
        <dbReference type="Proteomes" id="UP000215914"/>
    </source>
</evidence>
<keyword evidence="2" id="KW-1185">Reference proteome</keyword>
<proteinExistence type="predicted"/>
<dbReference type="InterPro" id="IPR027417">
    <property type="entry name" value="P-loop_NTPase"/>
</dbReference>
<dbReference type="Gene3D" id="3.40.50.300">
    <property type="entry name" value="P-loop containing nucleotide triphosphate hydrolases"/>
    <property type="match status" value="1"/>
</dbReference>
<sequence>MRISFLSQEFEVSESRTVREEFLDAFKEEMEVAKQLEKVQTAIEGSVEDLALMGRLLDEFDLLQRRAQAVNLDVVDVKISKLMPELGFSVEDAGI</sequence>
<dbReference type="Proteomes" id="UP000215914">
    <property type="component" value="Unassembled WGS sequence"/>
</dbReference>
<protein>
    <submittedName>
        <fullName evidence="1">Uncharacterized protein</fullName>
    </submittedName>
</protein>
<organism evidence="1 2">
    <name type="scientific">Helianthus annuus</name>
    <name type="common">Common sunflower</name>
    <dbReference type="NCBI Taxonomy" id="4232"/>
    <lineage>
        <taxon>Eukaryota</taxon>
        <taxon>Viridiplantae</taxon>
        <taxon>Streptophyta</taxon>
        <taxon>Embryophyta</taxon>
        <taxon>Tracheophyta</taxon>
        <taxon>Spermatophyta</taxon>
        <taxon>Magnoliopsida</taxon>
        <taxon>eudicotyledons</taxon>
        <taxon>Gunneridae</taxon>
        <taxon>Pentapetalae</taxon>
        <taxon>asterids</taxon>
        <taxon>campanulids</taxon>
        <taxon>Asterales</taxon>
        <taxon>Asteraceae</taxon>
        <taxon>Asteroideae</taxon>
        <taxon>Heliantheae alliance</taxon>
        <taxon>Heliantheae</taxon>
        <taxon>Helianthus</taxon>
    </lineage>
</organism>
<dbReference type="EMBL" id="MNCJ02000322">
    <property type="protein sequence ID" value="KAF5800543.1"/>
    <property type="molecule type" value="Genomic_DNA"/>
</dbReference>
<reference evidence="1" key="2">
    <citation type="submission" date="2020-06" db="EMBL/GenBank/DDBJ databases">
        <title>Helianthus annuus Genome sequencing and assembly Release 2.</title>
        <authorList>
            <person name="Gouzy J."/>
            <person name="Langlade N."/>
            <person name="Munos S."/>
        </authorList>
    </citation>
    <scope>NUCLEOTIDE SEQUENCE</scope>
    <source>
        <tissue evidence="1">Leaves</tissue>
    </source>
</reference>
<evidence type="ECO:0000313" key="1">
    <source>
        <dbReference type="EMBL" id="KAF5800543.1"/>
    </source>
</evidence>
<name>A0A9K3NIA7_HELAN</name>
<accession>A0A9K3NIA7</accession>
<gene>
    <name evidence="1" type="ORF">HanXRQr2_Chr07g0317141</name>
</gene>
<dbReference type="Gramene" id="mRNA:HanXRQr2_Chr07g0317141">
    <property type="protein sequence ID" value="CDS:HanXRQr2_Chr07g0317141.1"/>
    <property type="gene ID" value="HanXRQr2_Chr07g0317141"/>
</dbReference>
<reference evidence="1" key="1">
    <citation type="journal article" date="2017" name="Nature">
        <title>The sunflower genome provides insights into oil metabolism, flowering and Asterid evolution.</title>
        <authorList>
            <person name="Badouin H."/>
            <person name="Gouzy J."/>
            <person name="Grassa C.J."/>
            <person name="Murat F."/>
            <person name="Staton S.E."/>
            <person name="Cottret L."/>
            <person name="Lelandais-Briere C."/>
            <person name="Owens G.L."/>
            <person name="Carrere S."/>
            <person name="Mayjonade B."/>
            <person name="Legrand L."/>
            <person name="Gill N."/>
            <person name="Kane N.C."/>
            <person name="Bowers J.E."/>
            <person name="Hubner S."/>
            <person name="Bellec A."/>
            <person name="Berard A."/>
            <person name="Berges H."/>
            <person name="Blanchet N."/>
            <person name="Boniface M.C."/>
            <person name="Brunel D."/>
            <person name="Catrice O."/>
            <person name="Chaidir N."/>
            <person name="Claudel C."/>
            <person name="Donnadieu C."/>
            <person name="Faraut T."/>
            <person name="Fievet G."/>
            <person name="Helmstetter N."/>
            <person name="King M."/>
            <person name="Knapp S.J."/>
            <person name="Lai Z."/>
            <person name="Le Paslier M.C."/>
            <person name="Lippi Y."/>
            <person name="Lorenzon L."/>
            <person name="Mandel J.R."/>
            <person name="Marage G."/>
            <person name="Marchand G."/>
            <person name="Marquand E."/>
            <person name="Bret-Mestries E."/>
            <person name="Morien E."/>
            <person name="Nambeesan S."/>
            <person name="Nguyen T."/>
            <person name="Pegot-Espagnet P."/>
            <person name="Pouilly N."/>
            <person name="Raftis F."/>
            <person name="Sallet E."/>
            <person name="Schiex T."/>
            <person name="Thomas J."/>
            <person name="Vandecasteele C."/>
            <person name="Vares D."/>
            <person name="Vear F."/>
            <person name="Vautrin S."/>
            <person name="Crespi M."/>
            <person name="Mangin B."/>
            <person name="Burke J.M."/>
            <person name="Salse J."/>
            <person name="Munos S."/>
            <person name="Vincourt P."/>
            <person name="Rieseberg L.H."/>
            <person name="Langlade N.B."/>
        </authorList>
    </citation>
    <scope>NUCLEOTIDE SEQUENCE</scope>
    <source>
        <tissue evidence="1">Leaves</tissue>
    </source>
</reference>